<evidence type="ECO:0000313" key="1">
    <source>
        <dbReference type="EMBL" id="PIR08679.1"/>
    </source>
</evidence>
<name>A0A2H0NIH2_9BACT</name>
<dbReference type="AlphaFoldDB" id="A0A2H0NIH2"/>
<dbReference type="PANTHER" id="PTHR11558">
    <property type="entry name" value="SPERMIDINE/SPERMINE SYNTHASE"/>
    <property type="match status" value="1"/>
</dbReference>
<organism evidence="1 2">
    <name type="scientific">Candidatus Gottesmanbacteria bacterium CG11_big_fil_rev_8_21_14_0_20_37_11</name>
    <dbReference type="NCBI Taxonomy" id="1974575"/>
    <lineage>
        <taxon>Bacteria</taxon>
        <taxon>Candidatus Gottesmaniibacteriota</taxon>
    </lineage>
</organism>
<sequence length="214" mass="24925">MNIFSYLFPINIKTYFSKYNGRIEIKEYFGKKIIYVGDAQQTGGTITPMWGKVIGDFRRTKRKIRRCLVLGIGGGDVFKKISDYYPEAEVTAVDIDKVMVDTAYEFFSLGKVKNIQTIISDAIGWISNVSVRHQYDLIIVDLFIGKDNPKKSRHKEFLLNLRRNLSVTGRVLYNCHYHKDRDKEYANFVLSCQKIFSSVDEVFIYPYNRILSLR</sequence>
<dbReference type="GO" id="GO:0004766">
    <property type="term" value="F:spermidine synthase activity"/>
    <property type="evidence" value="ECO:0007669"/>
    <property type="project" value="TreeGrafter"/>
</dbReference>
<dbReference type="SUPFAM" id="SSF53335">
    <property type="entry name" value="S-adenosyl-L-methionine-dependent methyltransferases"/>
    <property type="match status" value="1"/>
</dbReference>
<accession>A0A2H0NIH2</accession>
<proteinExistence type="predicted"/>
<evidence type="ECO:0000313" key="2">
    <source>
        <dbReference type="Proteomes" id="UP000230707"/>
    </source>
</evidence>
<dbReference type="GO" id="GO:0005829">
    <property type="term" value="C:cytosol"/>
    <property type="evidence" value="ECO:0007669"/>
    <property type="project" value="TreeGrafter"/>
</dbReference>
<reference evidence="1 2" key="1">
    <citation type="submission" date="2017-09" db="EMBL/GenBank/DDBJ databases">
        <title>Depth-based differentiation of microbial function through sediment-hosted aquifers and enrichment of novel symbionts in the deep terrestrial subsurface.</title>
        <authorList>
            <person name="Probst A.J."/>
            <person name="Ladd B."/>
            <person name="Jarett J.K."/>
            <person name="Geller-Mcgrath D.E."/>
            <person name="Sieber C.M."/>
            <person name="Emerson J.B."/>
            <person name="Anantharaman K."/>
            <person name="Thomas B.C."/>
            <person name="Malmstrom R."/>
            <person name="Stieglmeier M."/>
            <person name="Klingl A."/>
            <person name="Woyke T."/>
            <person name="Ryan C.M."/>
            <person name="Banfield J.F."/>
        </authorList>
    </citation>
    <scope>NUCLEOTIDE SEQUENCE [LARGE SCALE GENOMIC DNA]</scope>
    <source>
        <strain evidence="1">CG11_big_fil_rev_8_21_14_0_20_37_11</strain>
    </source>
</reference>
<dbReference type="InterPro" id="IPR001045">
    <property type="entry name" value="Spermi_synthase"/>
</dbReference>
<dbReference type="EMBL" id="PCWS01000039">
    <property type="protein sequence ID" value="PIR08679.1"/>
    <property type="molecule type" value="Genomic_DNA"/>
</dbReference>
<gene>
    <name evidence="1" type="ORF">COV53_01780</name>
</gene>
<dbReference type="Gene3D" id="3.40.50.150">
    <property type="entry name" value="Vaccinia Virus protein VP39"/>
    <property type="match status" value="1"/>
</dbReference>
<dbReference type="PANTHER" id="PTHR11558:SF11">
    <property type="entry name" value="SPERMIDINE SYNTHASE"/>
    <property type="match status" value="1"/>
</dbReference>
<evidence type="ECO:0008006" key="3">
    <source>
        <dbReference type="Google" id="ProtNLM"/>
    </source>
</evidence>
<protein>
    <recommendedName>
        <fullName evidence="3">PABS domain-containing protein</fullName>
    </recommendedName>
</protein>
<dbReference type="GO" id="GO:0008295">
    <property type="term" value="P:spermidine biosynthetic process"/>
    <property type="evidence" value="ECO:0007669"/>
    <property type="project" value="TreeGrafter"/>
</dbReference>
<dbReference type="Pfam" id="PF01564">
    <property type="entry name" value="Spermine_synth"/>
    <property type="match status" value="1"/>
</dbReference>
<comment type="caution">
    <text evidence="1">The sequence shown here is derived from an EMBL/GenBank/DDBJ whole genome shotgun (WGS) entry which is preliminary data.</text>
</comment>
<dbReference type="Proteomes" id="UP000230707">
    <property type="component" value="Unassembled WGS sequence"/>
</dbReference>
<dbReference type="InterPro" id="IPR029063">
    <property type="entry name" value="SAM-dependent_MTases_sf"/>
</dbReference>
<dbReference type="CDD" id="cd02440">
    <property type="entry name" value="AdoMet_MTases"/>
    <property type="match status" value="1"/>
</dbReference>